<reference evidence="12 13" key="1">
    <citation type="submission" date="2019-02" db="EMBL/GenBank/DDBJ databases">
        <title>Deep-cultivation of Planctomycetes and their phenomic and genomic characterization uncovers novel biology.</title>
        <authorList>
            <person name="Wiegand S."/>
            <person name="Jogler M."/>
            <person name="Boedeker C."/>
            <person name="Pinto D."/>
            <person name="Vollmers J."/>
            <person name="Rivas-Marin E."/>
            <person name="Kohn T."/>
            <person name="Peeters S.H."/>
            <person name="Heuer A."/>
            <person name="Rast P."/>
            <person name="Oberbeckmann S."/>
            <person name="Bunk B."/>
            <person name="Jeske O."/>
            <person name="Meyerdierks A."/>
            <person name="Storesund J.E."/>
            <person name="Kallscheuer N."/>
            <person name="Luecker S."/>
            <person name="Lage O.M."/>
            <person name="Pohl T."/>
            <person name="Merkel B.J."/>
            <person name="Hornburger P."/>
            <person name="Mueller R.-W."/>
            <person name="Bruemmer F."/>
            <person name="Labrenz M."/>
            <person name="Spormann A.M."/>
            <person name="Op den Camp H."/>
            <person name="Overmann J."/>
            <person name="Amann R."/>
            <person name="Jetten M.S.M."/>
            <person name="Mascher T."/>
            <person name="Medema M.H."/>
            <person name="Devos D.P."/>
            <person name="Kaster A.-K."/>
            <person name="Ovreas L."/>
            <person name="Rohde M."/>
            <person name="Galperin M.Y."/>
            <person name="Jogler C."/>
        </authorList>
    </citation>
    <scope>NUCLEOTIDE SEQUENCE [LARGE SCALE GENOMIC DNA]</scope>
    <source>
        <strain evidence="12 13">Pla133</strain>
    </source>
</reference>
<dbReference type="SMART" id="SM01091">
    <property type="entry name" value="CorC_HlyC"/>
    <property type="match status" value="1"/>
</dbReference>
<dbReference type="PANTHER" id="PTHR22777">
    <property type="entry name" value="HEMOLYSIN-RELATED"/>
    <property type="match status" value="1"/>
</dbReference>
<keyword evidence="6 10" id="KW-1133">Transmembrane helix</keyword>
<evidence type="ECO:0000256" key="7">
    <source>
        <dbReference type="ARBA" id="ARBA00023122"/>
    </source>
</evidence>
<evidence type="ECO:0000256" key="2">
    <source>
        <dbReference type="ARBA" id="ARBA00006337"/>
    </source>
</evidence>
<dbReference type="InterPro" id="IPR000644">
    <property type="entry name" value="CBS_dom"/>
</dbReference>
<dbReference type="KEGG" id="pbap:Pla133_35970"/>
<keyword evidence="7 9" id="KW-0129">CBS domain</keyword>
<feature type="transmembrane region" description="Helical" evidence="10">
    <location>
        <begin position="150"/>
        <end position="170"/>
    </location>
</feature>
<dbReference type="GO" id="GO:0005886">
    <property type="term" value="C:plasma membrane"/>
    <property type="evidence" value="ECO:0007669"/>
    <property type="project" value="UniProtKB-SubCell"/>
</dbReference>
<dbReference type="SUPFAM" id="SSF54631">
    <property type="entry name" value="CBS-domain pair"/>
    <property type="match status" value="1"/>
</dbReference>
<name>A0A518BND9_9BACT</name>
<feature type="transmembrane region" description="Helical" evidence="10">
    <location>
        <begin position="120"/>
        <end position="143"/>
    </location>
</feature>
<dbReference type="CDD" id="cd04590">
    <property type="entry name" value="CBS_pair_CorC_HlyC_assoc"/>
    <property type="match status" value="1"/>
</dbReference>
<evidence type="ECO:0000256" key="1">
    <source>
        <dbReference type="ARBA" id="ARBA00004651"/>
    </source>
</evidence>
<evidence type="ECO:0000259" key="11">
    <source>
        <dbReference type="PROSITE" id="PS51371"/>
    </source>
</evidence>
<dbReference type="InterPro" id="IPR046342">
    <property type="entry name" value="CBS_dom_sf"/>
</dbReference>
<evidence type="ECO:0000256" key="9">
    <source>
        <dbReference type="PROSITE-ProRule" id="PRU00703"/>
    </source>
</evidence>
<evidence type="ECO:0000256" key="5">
    <source>
        <dbReference type="ARBA" id="ARBA00022737"/>
    </source>
</evidence>
<comment type="subcellular location">
    <subcellularLocation>
        <location evidence="1">Cell membrane</location>
        <topology evidence="1">Multi-pass membrane protein</topology>
    </subcellularLocation>
</comment>
<accession>A0A518BND9</accession>
<dbReference type="Pfam" id="PF01595">
    <property type="entry name" value="CNNM"/>
    <property type="match status" value="1"/>
</dbReference>
<evidence type="ECO:0000256" key="3">
    <source>
        <dbReference type="ARBA" id="ARBA00022475"/>
    </source>
</evidence>
<dbReference type="Pfam" id="PF03471">
    <property type="entry name" value="CorC_HlyC"/>
    <property type="match status" value="1"/>
</dbReference>
<dbReference type="InterPro" id="IPR036318">
    <property type="entry name" value="FAD-bd_PCMH-like_sf"/>
</dbReference>
<keyword evidence="4 10" id="KW-0812">Transmembrane</keyword>
<comment type="similarity">
    <text evidence="2">Belongs to the UPF0053 family.</text>
</comment>
<dbReference type="GO" id="GO:0050660">
    <property type="term" value="F:flavin adenine dinucleotide binding"/>
    <property type="evidence" value="ECO:0007669"/>
    <property type="project" value="InterPro"/>
</dbReference>
<keyword evidence="5" id="KW-0677">Repeat</keyword>
<dbReference type="Gene3D" id="3.30.465.10">
    <property type="match status" value="1"/>
</dbReference>
<evidence type="ECO:0000256" key="6">
    <source>
        <dbReference type="ARBA" id="ARBA00022989"/>
    </source>
</evidence>
<dbReference type="InterPro" id="IPR016169">
    <property type="entry name" value="FAD-bd_PCMH_sub2"/>
</dbReference>
<dbReference type="Gene3D" id="3.10.580.10">
    <property type="entry name" value="CBS-domain"/>
    <property type="match status" value="1"/>
</dbReference>
<feature type="domain" description="CBS" evidence="11">
    <location>
        <begin position="270"/>
        <end position="330"/>
    </location>
</feature>
<proteinExistence type="inferred from homology"/>
<feature type="domain" description="CBS" evidence="11">
    <location>
        <begin position="336"/>
        <end position="393"/>
    </location>
</feature>
<feature type="transmembrane region" description="Helical" evidence="10">
    <location>
        <begin position="43"/>
        <end position="61"/>
    </location>
</feature>
<evidence type="ECO:0000313" key="12">
    <source>
        <dbReference type="EMBL" id="QDU68499.1"/>
    </source>
</evidence>
<sequence>MRVLDRNAGRAPSRLLTLRPDPFLSAVNDKDPTPTPPLSGSNLALAALPPALLAIGLPAVPLELDDRLIWIILPLVLVLSGALSTFRMALLRSVPERVLGLVDDEARRERLGPLLERADVLASTAGLLRLGLDLGFAVLMLTATAAGEPLSWGVVASTIALAVPLLVVAGELMPSVWVGTRGDQLLAARLPLFALLLGPLSPLGSAIERTRKFVRRVAGLEDDPATTRRIVEGLREAIVDAELERDLDETEREIIGNVMEFHDVDVAAVMTPRTEICGVEVGSPVREAVKLAADSGHSRIPVFDRSLDAIIGVLSIKDVVRKVEPDQMDQANLSELLRPPYFVPETKRVSELLAEFRRERAKMAIVLDEYGGTAGLVSMGDVIGELVGDLHDEHDDVQPEQLRQIDENTWELDATLHVTEANEELDIELPEEADYETVGGFVLAQLGHFPKRGETVLFDELEIVVTESSDRRVLKLLLRRLAPRS</sequence>
<keyword evidence="8 10" id="KW-0472">Membrane</keyword>
<dbReference type="AlphaFoldDB" id="A0A518BND9"/>
<evidence type="ECO:0000256" key="10">
    <source>
        <dbReference type="SAM" id="Phobius"/>
    </source>
</evidence>
<dbReference type="SUPFAM" id="SSF56176">
    <property type="entry name" value="FAD-binding/transporter-associated domain-like"/>
    <property type="match status" value="1"/>
</dbReference>
<organism evidence="12 13">
    <name type="scientific">Engelhardtia mirabilis</name>
    <dbReference type="NCBI Taxonomy" id="2528011"/>
    <lineage>
        <taxon>Bacteria</taxon>
        <taxon>Pseudomonadati</taxon>
        <taxon>Planctomycetota</taxon>
        <taxon>Planctomycetia</taxon>
        <taxon>Planctomycetia incertae sedis</taxon>
        <taxon>Engelhardtia</taxon>
    </lineage>
</organism>
<dbReference type="Proteomes" id="UP000316921">
    <property type="component" value="Chromosome"/>
</dbReference>
<dbReference type="SMART" id="SM00116">
    <property type="entry name" value="CBS"/>
    <property type="match status" value="2"/>
</dbReference>
<protein>
    <submittedName>
        <fullName evidence="12">Magnesium and cobalt efflux protein CorC</fullName>
    </submittedName>
</protein>
<dbReference type="InterPro" id="IPR044751">
    <property type="entry name" value="Ion_transp-like_CBS"/>
</dbReference>
<evidence type="ECO:0000313" key="13">
    <source>
        <dbReference type="Proteomes" id="UP000316921"/>
    </source>
</evidence>
<feature type="transmembrane region" description="Helical" evidence="10">
    <location>
        <begin position="190"/>
        <end position="207"/>
    </location>
</feature>
<dbReference type="PROSITE" id="PS51371">
    <property type="entry name" value="CBS"/>
    <property type="match status" value="2"/>
</dbReference>
<dbReference type="Pfam" id="PF00571">
    <property type="entry name" value="CBS"/>
    <property type="match status" value="2"/>
</dbReference>
<dbReference type="InterPro" id="IPR002550">
    <property type="entry name" value="CNNM"/>
</dbReference>
<evidence type="ECO:0000256" key="4">
    <source>
        <dbReference type="ARBA" id="ARBA00022692"/>
    </source>
</evidence>
<feature type="transmembrane region" description="Helical" evidence="10">
    <location>
        <begin position="68"/>
        <end position="90"/>
    </location>
</feature>
<gene>
    <name evidence="12" type="primary">corC_2</name>
    <name evidence="12" type="ORF">Pla133_35970</name>
</gene>
<evidence type="ECO:0000256" key="8">
    <source>
        <dbReference type="ARBA" id="ARBA00023136"/>
    </source>
</evidence>
<keyword evidence="13" id="KW-1185">Reference proteome</keyword>
<dbReference type="InterPro" id="IPR005170">
    <property type="entry name" value="Transptr-assoc_dom"/>
</dbReference>
<keyword evidence="3" id="KW-1003">Cell membrane</keyword>
<dbReference type="FunFam" id="3.10.580.10:FF:000002">
    <property type="entry name" value="Magnesium/cobalt efflux protein CorC"/>
    <property type="match status" value="1"/>
</dbReference>
<dbReference type="EMBL" id="CP036287">
    <property type="protein sequence ID" value="QDU68499.1"/>
    <property type="molecule type" value="Genomic_DNA"/>
</dbReference>
<dbReference type="PANTHER" id="PTHR22777:SF32">
    <property type="entry name" value="UPF0053 INNER MEMBRANE PROTEIN YFJD"/>
    <property type="match status" value="1"/>
</dbReference>